<dbReference type="Proteomes" id="UP000067523">
    <property type="component" value="Chromosome"/>
</dbReference>
<keyword evidence="1" id="KW-0472">Membrane</keyword>
<keyword evidence="1" id="KW-1133">Transmembrane helix</keyword>
<reference evidence="3" key="1">
    <citation type="submission" date="2015-12" db="EMBL/GenBank/DDBJ databases">
        <authorList>
            <person name="Lauer A."/>
            <person name="Humrighouse B."/>
            <person name="Loparev V."/>
            <person name="Shewmaker P.L."/>
            <person name="Whitney A.M."/>
            <person name="McLaughlin R.W."/>
        </authorList>
    </citation>
    <scope>NUCLEOTIDE SEQUENCE [LARGE SCALE GENOMIC DNA]</scope>
    <source>
        <strain evidence="3">LMG 26678</strain>
    </source>
</reference>
<evidence type="ECO:0000313" key="3">
    <source>
        <dbReference type="Proteomes" id="UP000067523"/>
    </source>
</evidence>
<name>A0A0U2XF80_9ENTE</name>
<organism evidence="2 3">
    <name type="scientific">Enterococcus rotai</name>
    <dbReference type="NCBI Taxonomy" id="118060"/>
    <lineage>
        <taxon>Bacteria</taxon>
        <taxon>Bacillati</taxon>
        <taxon>Bacillota</taxon>
        <taxon>Bacilli</taxon>
        <taxon>Lactobacillales</taxon>
        <taxon>Enterococcaceae</taxon>
        <taxon>Enterococcus</taxon>
    </lineage>
</organism>
<feature type="transmembrane region" description="Helical" evidence="1">
    <location>
        <begin position="6"/>
        <end position="25"/>
    </location>
</feature>
<evidence type="ECO:0000256" key="1">
    <source>
        <dbReference type="SAM" id="Phobius"/>
    </source>
</evidence>
<feature type="transmembrane region" description="Helical" evidence="1">
    <location>
        <begin position="46"/>
        <end position="77"/>
    </location>
</feature>
<accession>A0A0U2XF80</accession>
<dbReference type="AlphaFoldDB" id="A0A0U2XF80"/>
<keyword evidence="1" id="KW-0812">Transmembrane</keyword>
<gene>
    <name evidence="2" type="ORF">ATZ35_10095</name>
</gene>
<protein>
    <submittedName>
        <fullName evidence="2">Uncharacterized protein</fullName>
    </submittedName>
</protein>
<dbReference type="RefSeq" id="WP_208927146.1">
    <property type="nucleotide sequence ID" value="NZ_CP013655.1"/>
</dbReference>
<dbReference type="STRING" id="118060.ATZ35_10095"/>
<proteinExistence type="predicted"/>
<dbReference type="KEGG" id="erx:ATZ35_10095"/>
<keyword evidence="3" id="KW-1185">Reference proteome</keyword>
<sequence length="78" mass="8927">MDQTLNSFVALILLAYPILSIPSIIKSKRENGKYFSESQYFIPKRVGYGIGINMHNIFGFFTLLTLGGLFLFLSFWVQ</sequence>
<dbReference type="EMBL" id="CP013655">
    <property type="protein sequence ID" value="ALS37489.1"/>
    <property type="molecule type" value="Genomic_DNA"/>
</dbReference>
<evidence type="ECO:0000313" key="2">
    <source>
        <dbReference type="EMBL" id="ALS37489.1"/>
    </source>
</evidence>